<evidence type="ECO:0000256" key="1">
    <source>
        <dbReference type="ARBA" id="ARBA00002190"/>
    </source>
</evidence>
<evidence type="ECO:0000256" key="2">
    <source>
        <dbReference type="ARBA" id="ARBA00006363"/>
    </source>
</evidence>
<reference evidence="8 9" key="1">
    <citation type="submission" date="2013-03" db="EMBL/GenBank/DDBJ databases">
        <title>Salinisphaera dokdonensis CL-ES53 Genome Sequencing.</title>
        <authorList>
            <person name="Li C."/>
            <person name="Lai Q."/>
            <person name="Shao Z."/>
        </authorList>
    </citation>
    <scope>NUCLEOTIDE SEQUENCE [LARGE SCALE GENOMIC DNA]</scope>
    <source>
        <strain evidence="8 9">CL-ES53</strain>
    </source>
</reference>
<dbReference type="InterPro" id="IPR036397">
    <property type="entry name" value="RNaseH_sf"/>
</dbReference>
<keyword evidence="4" id="KW-0238">DNA-binding</keyword>
<dbReference type="Gene3D" id="1.10.10.60">
    <property type="entry name" value="Homeodomain-like"/>
    <property type="match status" value="1"/>
</dbReference>
<dbReference type="InterPro" id="IPR051917">
    <property type="entry name" value="Transposase-Integrase"/>
</dbReference>
<comment type="similarity">
    <text evidence="2">Belongs to the transposase IS30 family.</text>
</comment>
<dbReference type="InterPro" id="IPR053392">
    <property type="entry name" value="Transposase_IS30-like"/>
</dbReference>
<evidence type="ECO:0000259" key="7">
    <source>
        <dbReference type="PROSITE" id="PS50994"/>
    </source>
</evidence>
<accession>A0ABV2B4Z2</accession>
<dbReference type="InterPro" id="IPR025246">
    <property type="entry name" value="IS30-like_HTH"/>
</dbReference>
<keyword evidence="5" id="KW-0233">DNA recombination</keyword>
<name>A0ABV2B4Z2_9GAMM</name>
<dbReference type="EMBL" id="APND01000016">
    <property type="protein sequence ID" value="MES1930955.1"/>
    <property type="molecule type" value="Genomic_DNA"/>
</dbReference>
<dbReference type="NCBIfam" id="NF033563">
    <property type="entry name" value="transpos_IS30"/>
    <property type="match status" value="1"/>
</dbReference>
<dbReference type="Gene3D" id="3.30.420.10">
    <property type="entry name" value="Ribonuclease H-like superfamily/Ribonuclease H"/>
    <property type="match status" value="1"/>
</dbReference>
<dbReference type="SUPFAM" id="SSF53098">
    <property type="entry name" value="Ribonuclease H-like"/>
    <property type="match status" value="1"/>
</dbReference>
<dbReference type="InterPro" id="IPR001598">
    <property type="entry name" value="Transposase_IS30_CS"/>
</dbReference>
<dbReference type="RefSeq" id="WP_353113664.1">
    <property type="nucleotide sequence ID" value="NZ_APND01000016.1"/>
</dbReference>
<evidence type="ECO:0000313" key="9">
    <source>
        <dbReference type="Proteomes" id="UP001460888"/>
    </source>
</evidence>
<feature type="compositionally biased region" description="Basic residues" evidence="6">
    <location>
        <begin position="145"/>
        <end position="155"/>
    </location>
</feature>
<gene>
    <name evidence="8" type="ORF">SADO_16978</name>
</gene>
<dbReference type="Proteomes" id="UP001460888">
    <property type="component" value="Unassembled WGS sequence"/>
</dbReference>
<evidence type="ECO:0000256" key="4">
    <source>
        <dbReference type="ARBA" id="ARBA00023125"/>
    </source>
</evidence>
<comment type="caution">
    <text evidence="8">The sequence shown here is derived from an EMBL/GenBank/DDBJ whole genome shotgun (WGS) entry which is preliminary data.</text>
</comment>
<organism evidence="8 9">
    <name type="scientific">Salinisphaera dokdonensis CL-ES53</name>
    <dbReference type="NCBI Taxonomy" id="1304272"/>
    <lineage>
        <taxon>Bacteria</taxon>
        <taxon>Pseudomonadati</taxon>
        <taxon>Pseudomonadota</taxon>
        <taxon>Gammaproteobacteria</taxon>
        <taxon>Salinisphaerales</taxon>
        <taxon>Salinisphaeraceae</taxon>
        <taxon>Salinisphaera</taxon>
    </lineage>
</organism>
<dbReference type="PROSITE" id="PS50994">
    <property type="entry name" value="INTEGRASE"/>
    <property type="match status" value="1"/>
</dbReference>
<keyword evidence="9" id="KW-1185">Reference proteome</keyword>
<evidence type="ECO:0000256" key="6">
    <source>
        <dbReference type="SAM" id="MobiDB-lite"/>
    </source>
</evidence>
<dbReference type="InterPro" id="IPR001584">
    <property type="entry name" value="Integrase_cat-core"/>
</dbReference>
<dbReference type="Pfam" id="PF13936">
    <property type="entry name" value="HTH_38"/>
    <property type="match status" value="1"/>
</dbReference>
<dbReference type="Pfam" id="PF00665">
    <property type="entry name" value="rve"/>
    <property type="match status" value="1"/>
</dbReference>
<evidence type="ECO:0000256" key="3">
    <source>
        <dbReference type="ARBA" id="ARBA00022578"/>
    </source>
</evidence>
<feature type="domain" description="Integrase catalytic" evidence="7">
    <location>
        <begin position="179"/>
        <end position="332"/>
    </location>
</feature>
<dbReference type="PROSITE" id="PS01043">
    <property type="entry name" value="TRANSPOSASE_IS30"/>
    <property type="match status" value="1"/>
</dbReference>
<evidence type="ECO:0000256" key="5">
    <source>
        <dbReference type="ARBA" id="ARBA00023172"/>
    </source>
</evidence>
<sequence>MGGHYEHLGAEERGTIMALRSQGSGVREIARVLTRAPSTILRELRRNGDQLGRRKPIIGRPLRVPGYDARRAGERARRLRRKRRVARKLDPGGPLWAQVHRLLMLKWSPEQIAGRLKSVSHETIYTAIYAMPRGTLRRELTRLLRQGHARRRPRSRGTDRRGQMHDLPSIHLRPPAANERLVPGHWEGDLIRGAANRSAVGVLVDRRTLFLMIVRMEGATAQAALAGFSQAFASLPAEMRQTLTYDQGKEMALHAELAQSTGLSIYFADPHSPWQRGICENTNGLLRQYLPKGSDLSVYSQRELDAIAWEMNTRPRKTLAFRTPAEVFFEYCFQDRDNGAVALDT</sequence>
<proteinExistence type="inferred from homology"/>
<keyword evidence="3" id="KW-0815">Transposition</keyword>
<protein>
    <submittedName>
        <fullName evidence="8">Integrase catalytic subunit</fullName>
    </submittedName>
</protein>
<comment type="function">
    <text evidence="1">Required for the transposition of the insertion element.</text>
</comment>
<dbReference type="InterPro" id="IPR012337">
    <property type="entry name" value="RNaseH-like_sf"/>
</dbReference>
<dbReference type="PANTHER" id="PTHR10948:SF23">
    <property type="entry name" value="TRANSPOSASE INSI FOR INSERTION SEQUENCE ELEMENT IS30A-RELATED"/>
    <property type="match status" value="1"/>
</dbReference>
<feature type="region of interest" description="Disordered" evidence="6">
    <location>
        <begin position="145"/>
        <end position="171"/>
    </location>
</feature>
<dbReference type="PANTHER" id="PTHR10948">
    <property type="entry name" value="TRANSPOSASE"/>
    <property type="match status" value="1"/>
</dbReference>
<evidence type="ECO:0000313" key="8">
    <source>
        <dbReference type="EMBL" id="MES1930955.1"/>
    </source>
</evidence>